<comment type="caution">
    <text evidence="7">The sequence shown here is derived from an EMBL/GenBank/DDBJ whole genome shotgun (WGS) entry which is preliminary data.</text>
</comment>
<dbReference type="PROSITE" id="PS51790">
    <property type="entry name" value="MSRB"/>
    <property type="match status" value="1"/>
</dbReference>
<dbReference type="InterPro" id="IPR011057">
    <property type="entry name" value="Mss4-like_sf"/>
</dbReference>
<proteinExistence type="inferred from homology"/>
<dbReference type="GO" id="GO:0046872">
    <property type="term" value="F:metal ion binding"/>
    <property type="evidence" value="ECO:0007669"/>
    <property type="project" value="UniProtKB-KW"/>
</dbReference>
<dbReference type="AlphaFoldDB" id="A0A813I0P2"/>
<dbReference type="GO" id="GO:0030091">
    <property type="term" value="P:protein repair"/>
    <property type="evidence" value="ECO:0007669"/>
    <property type="project" value="InterPro"/>
</dbReference>
<keyword evidence="4" id="KW-0862">Zinc</keyword>
<dbReference type="Gene3D" id="2.170.150.20">
    <property type="entry name" value="Peptide methionine sulfoxide reductase"/>
    <property type="match status" value="1"/>
</dbReference>
<dbReference type="OrthoDB" id="44061at2759"/>
<name>A0A813I0P2_POLGL</name>
<feature type="domain" description="MsrB" evidence="6">
    <location>
        <begin position="124"/>
        <end position="199"/>
    </location>
</feature>
<keyword evidence="8" id="KW-1185">Reference proteome</keyword>
<evidence type="ECO:0000256" key="2">
    <source>
        <dbReference type="ARBA" id="ARBA00007174"/>
    </source>
</evidence>
<organism evidence="7 8">
    <name type="scientific">Polarella glacialis</name>
    <name type="common">Dinoflagellate</name>
    <dbReference type="NCBI Taxonomy" id="89957"/>
    <lineage>
        <taxon>Eukaryota</taxon>
        <taxon>Sar</taxon>
        <taxon>Alveolata</taxon>
        <taxon>Dinophyceae</taxon>
        <taxon>Suessiales</taxon>
        <taxon>Suessiaceae</taxon>
        <taxon>Polarella</taxon>
    </lineage>
</organism>
<evidence type="ECO:0000256" key="5">
    <source>
        <dbReference type="ARBA" id="ARBA00023002"/>
    </source>
</evidence>
<sequence>VLRRKATEPGNLLKFPQGFDDHFEPGSTALLVQVWDNFWSLPCCRHEFSNCRGQIGQCQLFAVGSVATQLDCNGLDICTELDLQLIIFEAYAVHGEYFSFTELQLRIRTYMCAGCWAAGYRRALYTSRMKFDCRCGWPGFWTNVQGAVCEEVDPDGQRREILCTRCCGHLGHLYRKEDHGFSTDERHCVNSSCLVFLPAEGGSPVFPKYDSFLRSPSGSCV</sequence>
<dbReference type="GO" id="GO:0006979">
    <property type="term" value="P:response to oxidative stress"/>
    <property type="evidence" value="ECO:0007669"/>
    <property type="project" value="InterPro"/>
</dbReference>
<dbReference type="EMBL" id="CAJNNV010033380">
    <property type="protein sequence ID" value="CAE8643519.1"/>
    <property type="molecule type" value="Genomic_DNA"/>
</dbReference>
<evidence type="ECO:0000313" key="7">
    <source>
        <dbReference type="EMBL" id="CAE8643519.1"/>
    </source>
</evidence>
<dbReference type="PANTHER" id="PTHR46081">
    <property type="entry name" value="PEPTIDE METHIONINE SULFOXIDE REDUCTASE 2"/>
    <property type="match status" value="1"/>
</dbReference>
<feature type="non-terminal residue" evidence="7">
    <location>
        <position position="221"/>
    </location>
</feature>
<evidence type="ECO:0000313" key="8">
    <source>
        <dbReference type="Proteomes" id="UP000654075"/>
    </source>
</evidence>
<comment type="cofactor">
    <cofactor evidence="1">
        <name>Zn(2+)</name>
        <dbReference type="ChEBI" id="CHEBI:29105"/>
    </cofactor>
</comment>
<gene>
    <name evidence="7" type="ORF">PGLA1383_LOCUS57845</name>
</gene>
<evidence type="ECO:0000256" key="1">
    <source>
        <dbReference type="ARBA" id="ARBA00001947"/>
    </source>
</evidence>
<accession>A0A813I0P2</accession>
<evidence type="ECO:0000256" key="4">
    <source>
        <dbReference type="ARBA" id="ARBA00022833"/>
    </source>
</evidence>
<dbReference type="GO" id="GO:0033743">
    <property type="term" value="F:peptide-methionine (R)-S-oxide reductase activity"/>
    <property type="evidence" value="ECO:0007669"/>
    <property type="project" value="InterPro"/>
</dbReference>
<dbReference type="Pfam" id="PF01641">
    <property type="entry name" value="SelR"/>
    <property type="match status" value="1"/>
</dbReference>
<dbReference type="SUPFAM" id="SSF51316">
    <property type="entry name" value="Mss4-like"/>
    <property type="match status" value="1"/>
</dbReference>
<dbReference type="InterPro" id="IPR002579">
    <property type="entry name" value="Met_Sox_Rdtase_MsrB_dom"/>
</dbReference>
<dbReference type="Proteomes" id="UP000654075">
    <property type="component" value="Unassembled WGS sequence"/>
</dbReference>
<dbReference type="PANTHER" id="PTHR46081:SF8">
    <property type="entry name" value="PEPTIDE METHIONINE SULFOXIDE REDUCTASE 2"/>
    <property type="match status" value="1"/>
</dbReference>
<evidence type="ECO:0000256" key="3">
    <source>
        <dbReference type="ARBA" id="ARBA00022723"/>
    </source>
</evidence>
<protein>
    <recommendedName>
        <fullName evidence="6">MsrB domain-containing protein</fullName>
    </recommendedName>
</protein>
<keyword evidence="3" id="KW-0479">Metal-binding</keyword>
<dbReference type="InterPro" id="IPR028427">
    <property type="entry name" value="Met_Sox_Rdtase_MsrB"/>
</dbReference>
<keyword evidence="5" id="KW-0560">Oxidoreductase</keyword>
<evidence type="ECO:0000259" key="6">
    <source>
        <dbReference type="PROSITE" id="PS51790"/>
    </source>
</evidence>
<comment type="similarity">
    <text evidence="2">Belongs to the MsrB Met sulfoxide reductase family.</text>
</comment>
<reference evidence="7" key="1">
    <citation type="submission" date="2021-02" db="EMBL/GenBank/DDBJ databases">
        <authorList>
            <person name="Dougan E. K."/>
            <person name="Rhodes N."/>
            <person name="Thang M."/>
            <person name="Chan C."/>
        </authorList>
    </citation>
    <scope>NUCLEOTIDE SEQUENCE</scope>
</reference>